<dbReference type="Pfam" id="PF01679">
    <property type="entry name" value="Pmp3"/>
    <property type="match status" value="1"/>
</dbReference>
<feature type="compositionally biased region" description="Polar residues" evidence="6">
    <location>
        <begin position="173"/>
        <end position="186"/>
    </location>
</feature>
<evidence type="ECO:0000256" key="3">
    <source>
        <dbReference type="ARBA" id="ARBA00022692"/>
    </source>
</evidence>
<dbReference type="GO" id="GO:0016020">
    <property type="term" value="C:membrane"/>
    <property type="evidence" value="ECO:0007669"/>
    <property type="project" value="UniProtKB-SubCell"/>
</dbReference>
<evidence type="ECO:0000313" key="10">
    <source>
        <dbReference type="Proteomes" id="UP000001056"/>
    </source>
</evidence>
<sequence length="317" mass="34234">MDPADDRAALSTCTTCTFPDDFSNYWTAVLYFRARNGTYKRVPQTGAIFSEAARGGGITIYYFPPRKDPTNIVPFRQGFRMRTGNPNARNDPSPGIDYTCLLRPDTRYTNRSVTFPGPPLPRGPHHHAVLPAVLGWRAPRQPRPRQPCGVAGGGRGRLSQKHMPLPTPVPTLAPSTGTSDSSVPSQPVNIHPNSNNPWAAALNNKNNDNNNNAAAATTIAAAANTTTADLTVTPAIPNPEVTAHLARTATAANGKAAPTTMGHKSRKAVLYITSFFVPPLAVYLRRGAHRKHFGLSVLLTLLGWIPGVLYAMYHVSK</sequence>
<dbReference type="InterPro" id="IPR018535">
    <property type="entry name" value="DUF1996"/>
</dbReference>
<evidence type="ECO:0000256" key="1">
    <source>
        <dbReference type="ARBA" id="ARBA00004370"/>
    </source>
</evidence>
<dbReference type="InParanoid" id="Q2H208"/>
<evidence type="ECO:0000256" key="5">
    <source>
        <dbReference type="ARBA" id="ARBA00023136"/>
    </source>
</evidence>
<dbReference type="GeneID" id="4392655"/>
<name>Q2H208_CHAGB</name>
<keyword evidence="5 7" id="KW-0472">Membrane</keyword>
<comment type="subcellular location">
    <subcellularLocation>
        <location evidence="1">Membrane</location>
    </subcellularLocation>
</comment>
<feature type="transmembrane region" description="Helical" evidence="7">
    <location>
        <begin position="268"/>
        <end position="284"/>
    </location>
</feature>
<dbReference type="HOGENOM" id="CLU_877160_0_0_1"/>
<keyword evidence="4 7" id="KW-1133">Transmembrane helix</keyword>
<reference evidence="10" key="1">
    <citation type="journal article" date="2015" name="Genome Announc.">
        <title>Draft genome sequence of the cellulolytic fungus Chaetomium globosum.</title>
        <authorList>
            <person name="Cuomo C.A."/>
            <person name="Untereiner W.A."/>
            <person name="Ma L.-J."/>
            <person name="Grabherr M."/>
            <person name="Birren B.W."/>
        </authorList>
    </citation>
    <scope>NUCLEOTIDE SEQUENCE [LARGE SCALE GENOMIC DNA]</scope>
    <source>
        <strain evidence="10">ATCC 6205 / CBS 148.51 / DSM 1962 / NBRC 6347 / NRRL 1970</strain>
    </source>
</reference>
<dbReference type="RefSeq" id="XP_001223402.1">
    <property type="nucleotide sequence ID" value="XM_001223401.1"/>
</dbReference>
<evidence type="ECO:0000256" key="7">
    <source>
        <dbReference type="SAM" id="Phobius"/>
    </source>
</evidence>
<dbReference type="OrthoDB" id="2802411at2759"/>
<keyword evidence="3 7" id="KW-0812">Transmembrane</keyword>
<dbReference type="InterPro" id="IPR000612">
    <property type="entry name" value="PMP3"/>
</dbReference>
<dbReference type="PANTHER" id="PTHR43662:SF3">
    <property type="entry name" value="DOMAIN PROTEIN, PUTATIVE (AFU_ORTHOLOGUE AFUA_6G11970)-RELATED"/>
    <property type="match status" value="1"/>
</dbReference>
<organism evidence="9 10">
    <name type="scientific">Chaetomium globosum (strain ATCC 6205 / CBS 148.51 / DSM 1962 / NBRC 6347 / NRRL 1970)</name>
    <name type="common">Soil fungus</name>
    <dbReference type="NCBI Taxonomy" id="306901"/>
    <lineage>
        <taxon>Eukaryota</taxon>
        <taxon>Fungi</taxon>
        <taxon>Dikarya</taxon>
        <taxon>Ascomycota</taxon>
        <taxon>Pezizomycotina</taxon>
        <taxon>Sordariomycetes</taxon>
        <taxon>Sordariomycetidae</taxon>
        <taxon>Sordariales</taxon>
        <taxon>Chaetomiaceae</taxon>
        <taxon>Chaetomium</taxon>
    </lineage>
</organism>
<evidence type="ECO:0000313" key="9">
    <source>
        <dbReference type="EMBL" id="EAQ87569.1"/>
    </source>
</evidence>
<feature type="region of interest" description="Disordered" evidence="6">
    <location>
        <begin position="138"/>
        <end position="186"/>
    </location>
</feature>
<keyword evidence="10" id="KW-1185">Reference proteome</keyword>
<dbReference type="AlphaFoldDB" id="Q2H208"/>
<dbReference type="VEuPathDB" id="FungiDB:CHGG_04188"/>
<proteinExistence type="inferred from homology"/>
<dbReference type="Pfam" id="PF09362">
    <property type="entry name" value="DUF1996"/>
    <property type="match status" value="1"/>
</dbReference>
<evidence type="ECO:0000256" key="6">
    <source>
        <dbReference type="SAM" id="MobiDB-lite"/>
    </source>
</evidence>
<gene>
    <name evidence="9" type="ORF">CHGG_04188</name>
</gene>
<dbReference type="EMBL" id="CH408032">
    <property type="protein sequence ID" value="EAQ87569.1"/>
    <property type="molecule type" value="Genomic_DNA"/>
</dbReference>
<evidence type="ECO:0000256" key="4">
    <source>
        <dbReference type="ARBA" id="ARBA00022989"/>
    </source>
</evidence>
<accession>Q2H208</accession>
<dbReference type="PANTHER" id="PTHR43662">
    <property type="match status" value="1"/>
</dbReference>
<evidence type="ECO:0000256" key="2">
    <source>
        <dbReference type="ARBA" id="ARBA00009530"/>
    </source>
</evidence>
<evidence type="ECO:0000259" key="8">
    <source>
        <dbReference type="Pfam" id="PF09362"/>
    </source>
</evidence>
<protein>
    <recommendedName>
        <fullName evidence="8">DUF1996 domain-containing protein</fullName>
    </recommendedName>
</protein>
<feature type="domain" description="DUF1996" evidence="8">
    <location>
        <begin position="8"/>
        <end position="116"/>
    </location>
</feature>
<dbReference type="Proteomes" id="UP000001056">
    <property type="component" value="Unassembled WGS sequence"/>
</dbReference>
<feature type="transmembrane region" description="Helical" evidence="7">
    <location>
        <begin position="293"/>
        <end position="313"/>
    </location>
</feature>
<comment type="similarity">
    <text evidence="2">Belongs to the UPF0057 (PMP3) family.</text>
</comment>
<dbReference type="PROSITE" id="PS01309">
    <property type="entry name" value="UPF0057"/>
    <property type="match status" value="1"/>
</dbReference>